<dbReference type="EMBL" id="KE647314">
    <property type="protein sequence ID" value="EQB60204.1"/>
    <property type="molecule type" value="Genomic_DNA"/>
</dbReference>
<dbReference type="Proteomes" id="UP000053780">
    <property type="component" value="Unassembled WGS sequence"/>
</dbReference>
<dbReference type="Pfam" id="PF00448">
    <property type="entry name" value="SRP54"/>
    <property type="match status" value="1"/>
</dbReference>
<dbReference type="GO" id="GO:0006614">
    <property type="term" value="P:SRP-dependent cotranslational protein targeting to membrane"/>
    <property type="evidence" value="ECO:0007669"/>
    <property type="project" value="InterPro"/>
</dbReference>
<dbReference type="SMART" id="SM00962">
    <property type="entry name" value="SRP54"/>
    <property type="match status" value="1"/>
</dbReference>
<protein>
    <recommendedName>
        <fullName evidence="8">Signal recognition particle receptor subunit alpha homolog</fullName>
    </recommendedName>
    <alternativeName>
        <fullName evidence="9">Docking protein alpha</fullName>
    </alternativeName>
</protein>
<gene>
    <name evidence="11" type="ORF">NAPIS_ORF02210</name>
</gene>
<dbReference type="VEuPathDB" id="MicrosporidiaDB:NAPIS_ORF02210"/>
<dbReference type="AlphaFoldDB" id="T0L6R1"/>
<evidence type="ECO:0000256" key="1">
    <source>
        <dbReference type="ARBA" id="ARBA00008531"/>
    </source>
</evidence>
<dbReference type="GO" id="GO:0005525">
    <property type="term" value="F:GTP binding"/>
    <property type="evidence" value="ECO:0007669"/>
    <property type="project" value="UniProtKB-KW"/>
</dbReference>
<dbReference type="InterPro" id="IPR027417">
    <property type="entry name" value="P-loop_NTPase"/>
</dbReference>
<sequence length="277" mass="30982">MELHLVKKNVDYEITKILTESVLNKLKEEKIEYVTQNDFKKHLTSVLLKLIPSIDHKKLLSTIKHHDKIFTFCFVGVNGVGKSTSLAKVCYWLLKNNLKVYIAACDTFRAGAVEQLKIHVERFREGGYSVGFYEKGYGKDDASVAKTAIRFASSEGYDVVLIDTAGRMHNKVSLMDSLSKLIRINEPDHIIYVGEALVGVDSLDHIKEFNNSIRKGCENKKIDSILLTKVDTVDDKIGQILNMTFSSHAPVIFLGTGQTNSDLTEIASDIIVNSLLS</sequence>
<comment type="subunit">
    <text evidence="2">Heterodimer of an alpha and a beta chain.</text>
</comment>
<dbReference type="OrthoDB" id="1727884at2759"/>
<dbReference type="InterPro" id="IPR000897">
    <property type="entry name" value="SRP54_GTPase_dom"/>
</dbReference>
<dbReference type="PROSITE" id="PS00300">
    <property type="entry name" value="SRP54"/>
    <property type="match status" value="1"/>
</dbReference>
<evidence type="ECO:0000256" key="2">
    <source>
        <dbReference type="ARBA" id="ARBA00011870"/>
    </source>
</evidence>
<organism evidence="11 12">
    <name type="scientific">Vairimorpha apis BRL 01</name>
    <dbReference type="NCBI Taxonomy" id="1037528"/>
    <lineage>
        <taxon>Eukaryota</taxon>
        <taxon>Fungi</taxon>
        <taxon>Fungi incertae sedis</taxon>
        <taxon>Microsporidia</taxon>
        <taxon>Nosematidae</taxon>
        <taxon>Vairimorpha</taxon>
    </lineage>
</organism>
<dbReference type="InterPro" id="IPR003593">
    <property type="entry name" value="AAA+_ATPase"/>
</dbReference>
<dbReference type="GO" id="GO:0005789">
    <property type="term" value="C:endoplasmic reticulum membrane"/>
    <property type="evidence" value="ECO:0007669"/>
    <property type="project" value="TreeGrafter"/>
</dbReference>
<name>T0L6R1_9MICR</name>
<reference evidence="11 12" key="1">
    <citation type="journal article" date="2013" name="BMC Genomics">
        <title>Genome sequencing and comparative genomics of honey bee microsporidia, Nosema apis reveal novel insights into host-parasite interactions.</title>
        <authorList>
            <person name="Chen Yp."/>
            <person name="Pettis J.S."/>
            <person name="Zhao Y."/>
            <person name="Liu X."/>
            <person name="Tallon L.J."/>
            <person name="Sadzewicz L.D."/>
            <person name="Li R."/>
            <person name="Zheng H."/>
            <person name="Huang S."/>
            <person name="Zhang X."/>
            <person name="Hamilton M.C."/>
            <person name="Pernal S.F."/>
            <person name="Melathopoulos A.P."/>
            <person name="Yan X."/>
            <person name="Evans J.D."/>
        </authorList>
    </citation>
    <scope>NUCLEOTIDE SEQUENCE [LARGE SCALE GENOMIC DNA]</scope>
    <source>
        <strain evidence="11 12">BRL 01</strain>
    </source>
</reference>
<dbReference type="PANTHER" id="PTHR43134:SF1">
    <property type="entry name" value="SIGNAL RECOGNITION PARTICLE RECEPTOR SUBUNIT ALPHA"/>
    <property type="match status" value="1"/>
</dbReference>
<evidence type="ECO:0000256" key="5">
    <source>
        <dbReference type="ARBA" id="ARBA00023136"/>
    </source>
</evidence>
<dbReference type="Gene3D" id="3.40.50.300">
    <property type="entry name" value="P-loop containing nucleotide triphosphate hydrolases"/>
    <property type="match status" value="1"/>
</dbReference>
<evidence type="ECO:0000256" key="4">
    <source>
        <dbReference type="ARBA" id="ARBA00023134"/>
    </source>
</evidence>
<dbReference type="SMART" id="SM00382">
    <property type="entry name" value="AAA"/>
    <property type="match status" value="1"/>
</dbReference>
<accession>T0L6R1</accession>
<evidence type="ECO:0000313" key="12">
    <source>
        <dbReference type="Proteomes" id="UP000053780"/>
    </source>
</evidence>
<dbReference type="PANTHER" id="PTHR43134">
    <property type="entry name" value="SIGNAL RECOGNITION PARTICLE RECEPTOR SUBUNIT ALPHA"/>
    <property type="match status" value="1"/>
</dbReference>
<dbReference type="HOGENOM" id="CLU_009301_3_1_1"/>
<dbReference type="GO" id="GO:0005047">
    <property type="term" value="F:signal recognition particle binding"/>
    <property type="evidence" value="ECO:0007669"/>
    <property type="project" value="TreeGrafter"/>
</dbReference>
<keyword evidence="3" id="KW-0547">Nucleotide-binding</keyword>
<comment type="subcellular location">
    <subcellularLocation>
        <location evidence="7">Endomembrane system</location>
        <topology evidence="7">Peripheral membrane protein</topology>
        <orientation evidence="7">Cytoplasmic side</orientation>
    </subcellularLocation>
</comment>
<evidence type="ECO:0000256" key="7">
    <source>
        <dbReference type="ARBA" id="ARBA00029433"/>
    </source>
</evidence>
<proteinExistence type="inferred from homology"/>
<keyword evidence="6 11" id="KW-0675">Receptor</keyword>
<feature type="domain" description="SRP54-type proteins GTP-binding" evidence="10">
    <location>
        <begin position="250"/>
        <end position="263"/>
    </location>
</feature>
<keyword evidence="12" id="KW-1185">Reference proteome</keyword>
<evidence type="ECO:0000313" key="11">
    <source>
        <dbReference type="EMBL" id="EQB60204.1"/>
    </source>
</evidence>
<dbReference type="SUPFAM" id="SSF52540">
    <property type="entry name" value="P-loop containing nucleoside triphosphate hydrolases"/>
    <property type="match status" value="1"/>
</dbReference>
<keyword evidence="4" id="KW-0342">GTP-binding</keyword>
<comment type="similarity">
    <text evidence="1">Belongs to the GTP-binding SRP family.</text>
</comment>
<evidence type="ECO:0000256" key="3">
    <source>
        <dbReference type="ARBA" id="ARBA00022741"/>
    </source>
</evidence>
<evidence type="ECO:0000256" key="6">
    <source>
        <dbReference type="ARBA" id="ARBA00023170"/>
    </source>
</evidence>
<dbReference type="FunFam" id="3.40.50.300:FF:000566">
    <property type="entry name" value="Signal recognition particle receptor subunit alpha"/>
    <property type="match status" value="1"/>
</dbReference>
<evidence type="ECO:0000256" key="9">
    <source>
        <dbReference type="ARBA" id="ARBA00081194"/>
    </source>
</evidence>
<dbReference type="GO" id="GO:0003924">
    <property type="term" value="F:GTPase activity"/>
    <property type="evidence" value="ECO:0007669"/>
    <property type="project" value="TreeGrafter"/>
</dbReference>
<evidence type="ECO:0000256" key="8">
    <source>
        <dbReference type="ARBA" id="ARBA00071429"/>
    </source>
</evidence>
<evidence type="ECO:0000259" key="10">
    <source>
        <dbReference type="PROSITE" id="PS00300"/>
    </source>
</evidence>
<keyword evidence="5" id="KW-0472">Membrane</keyword>